<dbReference type="AlphaFoldDB" id="A0A0E9STZ3"/>
<reference evidence="1" key="2">
    <citation type="journal article" date="2015" name="Fish Shellfish Immunol.">
        <title>Early steps in the European eel (Anguilla anguilla)-Vibrio vulnificus interaction in the gills: Role of the RtxA13 toxin.</title>
        <authorList>
            <person name="Callol A."/>
            <person name="Pajuelo D."/>
            <person name="Ebbesson L."/>
            <person name="Teles M."/>
            <person name="MacKenzie S."/>
            <person name="Amaro C."/>
        </authorList>
    </citation>
    <scope>NUCLEOTIDE SEQUENCE</scope>
</reference>
<name>A0A0E9STZ3_ANGAN</name>
<proteinExistence type="predicted"/>
<sequence>MQGRKPYLCRCLKVLLFKFLRKKEYIYMAAIHSLPLELSFVGDITRAK</sequence>
<reference evidence="1" key="1">
    <citation type="submission" date="2014-11" db="EMBL/GenBank/DDBJ databases">
        <authorList>
            <person name="Amaro Gonzalez C."/>
        </authorList>
    </citation>
    <scope>NUCLEOTIDE SEQUENCE</scope>
</reference>
<protein>
    <submittedName>
        <fullName evidence="1">Uncharacterized protein</fullName>
    </submittedName>
</protein>
<accession>A0A0E9STZ3</accession>
<evidence type="ECO:0000313" key="1">
    <source>
        <dbReference type="EMBL" id="JAH44135.1"/>
    </source>
</evidence>
<organism evidence="1">
    <name type="scientific">Anguilla anguilla</name>
    <name type="common">European freshwater eel</name>
    <name type="synonym">Muraena anguilla</name>
    <dbReference type="NCBI Taxonomy" id="7936"/>
    <lineage>
        <taxon>Eukaryota</taxon>
        <taxon>Metazoa</taxon>
        <taxon>Chordata</taxon>
        <taxon>Craniata</taxon>
        <taxon>Vertebrata</taxon>
        <taxon>Euteleostomi</taxon>
        <taxon>Actinopterygii</taxon>
        <taxon>Neopterygii</taxon>
        <taxon>Teleostei</taxon>
        <taxon>Anguilliformes</taxon>
        <taxon>Anguillidae</taxon>
        <taxon>Anguilla</taxon>
    </lineage>
</organism>
<dbReference type="EMBL" id="GBXM01064442">
    <property type="protein sequence ID" value="JAH44135.1"/>
    <property type="molecule type" value="Transcribed_RNA"/>
</dbReference>